<evidence type="ECO:0000256" key="4">
    <source>
        <dbReference type="ARBA" id="ARBA00023014"/>
    </source>
</evidence>
<evidence type="ECO:0000256" key="2">
    <source>
        <dbReference type="ARBA" id="ARBA00022723"/>
    </source>
</evidence>
<dbReference type="PROSITE" id="PS00886">
    <property type="entry name" value="ILVD_EDD_1"/>
    <property type="match status" value="1"/>
</dbReference>
<dbReference type="InterPro" id="IPR020558">
    <property type="entry name" value="DiOHA_6PGluconate_deHydtase_CS"/>
</dbReference>
<dbReference type="FunFam" id="3.50.30.80:FF:000001">
    <property type="entry name" value="Dihydroxy-acid dehydratase"/>
    <property type="match status" value="1"/>
</dbReference>
<dbReference type="Pfam" id="PF24877">
    <property type="entry name" value="ILV_EDD_C"/>
    <property type="match status" value="1"/>
</dbReference>
<dbReference type="SUPFAM" id="SSF143975">
    <property type="entry name" value="IlvD/EDD N-terminal domain-like"/>
    <property type="match status" value="1"/>
</dbReference>
<organism evidence="8">
    <name type="scientific">marine metagenome</name>
    <dbReference type="NCBI Taxonomy" id="408172"/>
    <lineage>
        <taxon>unclassified sequences</taxon>
        <taxon>metagenomes</taxon>
        <taxon>ecological metagenomes</taxon>
    </lineage>
</organism>
<comment type="similarity">
    <text evidence="1">Belongs to the IlvD/Edd family.</text>
</comment>
<evidence type="ECO:0000256" key="3">
    <source>
        <dbReference type="ARBA" id="ARBA00023004"/>
    </source>
</evidence>
<dbReference type="GO" id="GO:0046872">
    <property type="term" value="F:metal ion binding"/>
    <property type="evidence" value="ECO:0007669"/>
    <property type="project" value="UniProtKB-KW"/>
</dbReference>
<dbReference type="InterPro" id="IPR056740">
    <property type="entry name" value="ILV_EDD_C"/>
</dbReference>
<gene>
    <name evidence="8" type="ORF">METZ01_LOCUS4660</name>
</gene>
<feature type="domain" description="Dihydroxy-acid/6-phosphogluconate dehydratase N-terminal" evidence="6">
    <location>
        <begin position="44"/>
        <end position="355"/>
    </location>
</feature>
<dbReference type="EMBL" id="UINC01000240">
    <property type="protein sequence ID" value="SUZ51806.1"/>
    <property type="molecule type" value="Genomic_DNA"/>
</dbReference>
<evidence type="ECO:0000259" key="6">
    <source>
        <dbReference type="Pfam" id="PF00920"/>
    </source>
</evidence>
<dbReference type="InterPro" id="IPR052352">
    <property type="entry name" value="Sugar_Degrad_Dehydratases"/>
</dbReference>
<dbReference type="GO" id="GO:0051536">
    <property type="term" value="F:iron-sulfur cluster binding"/>
    <property type="evidence" value="ECO:0007669"/>
    <property type="project" value="UniProtKB-KW"/>
</dbReference>
<evidence type="ECO:0000313" key="8">
    <source>
        <dbReference type="EMBL" id="SUZ51806.1"/>
    </source>
</evidence>
<dbReference type="PANTHER" id="PTHR43183:SF2">
    <property type="entry name" value="DIHYDROXY-ACID DEHYDRATASE"/>
    <property type="match status" value="1"/>
</dbReference>
<protein>
    <recommendedName>
        <fullName evidence="9">Dihydroxy-acid dehydratase</fullName>
    </recommendedName>
</protein>
<evidence type="ECO:0008006" key="9">
    <source>
        <dbReference type="Google" id="ProtNLM"/>
    </source>
</evidence>
<feature type="domain" description="Dihydroxy-acid/6-phosphogluconate dehydratase C-terminal" evidence="7">
    <location>
        <begin position="365"/>
        <end position="561"/>
    </location>
</feature>
<evidence type="ECO:0000259" key="7">
    <source>
        <dbReference type="Pfam" id="PF24877"/>
    </source>
</evidence>
<dbReference type="NCBIfam" id="NF004784">
    <property type="entry name" value="PRK06131.1"/>
    <property type="match status" value="1"/>
</dbReference>
<reference evidence="8" key="1">
    <citation type="submission" date="2018-05" db="EMBL/GenBank/DDBJ databases">
        <authorList>
            <person name="Lanie J.A."/>
            <person name="Ng W.-L."/>
            <person name="Kazmierczak K.M."/>
            <person name="Andrzejewski T.M."/>
            <person name="Davidsen T.M."/>
            <person name="Wayne K.J."/>
            <person name="Tettelin H."/>
            <person name="Glass J.I."/>
            <person name="Rusch D."/>
            <person name="Podicherti R."/>
            <person name="Tsui H.-C.T."/>
            <person name="Winkler M.E."/>
        </authorList>
    </citation>
    <scope>NUCLEOTIDE SEQUENCE</scope>
</reference>
<evidence type="ECO:0000256" key="5">
    <source>
        <dbReference type="ARBA" id="ARBA00023239"/>
    </source>
</evidence>
<dbReference type="InterPro" id="IPR042096">
    <property type="entry name" value="Dihydro-acid_dehy_C"/>
</dbReference>
<dbReference type="Gene3D" id="3.50.30.80">
    <property type="entry name" value="IlvD/EDD C-terminal domain-like"/>
    <property type="match status" value="1"/>
</dbReference>
<proteinExistence type="inferred from homology"/>
<keyword evidence="5" id="KW-0456">Lyase</keyword>
<name>A0A381NB40_9ZZZZ</name>
<evidence type="ECO:0000256" key="1">
    <source>
        <dbReference type="ARBA" id="ARBA00006486"/>
    </source>
</evidence>
<keyword evidence="3" id="KW-0408">Iron</keyword>
<keyword evidence="4" id="KW-0411">Iron-sulfur</keyword>
<dbReference type="PANTHER" id="PTHR43183">
    <property type="entry name" value="HYPOTHETICAL DIHYDROXYACID DEHYDRATASE (EUROFUNG)-RELATED"/>
    <property type="match status" value="1"/>
</dbReference>
<dbReference type="InterPro" id="IPR037237">
    <property type="entry name" value="IlvD/EDD_N"/>
</dbReference>
<sequence length="588" mass="62520">MENSHVNEKILRSEEWFGSRDLEGFLHRAGLKNQGWSEESFAGKPVIGIANSWSEATHCNSHLRELAEHVKRGVLAAGGFPLEFPTISLGEFFLSPTSMFCRNLMSMDVEEMIRGLPIDGVVLLSGCDKTTPAMLMGAASADLPAIVLTGGPQLKGNWKGEELGSCTDCRRYWSELRAGNITQADYDSMESAIYRSPGHCMVMGTASTMGAIVETLGMSLPGGAAVPGADSRRKILAEDSGRTAVDLVYKGIRPSSILTADAFDNAIRILLAAGGSTNAIIHLIAIAGRAGIRLDLDRFNELSESTPVIVNLKPGGKYLMEDLFYAGGVEAVLKKMSGLLNLNCSTVTGHSLGDNIADAECHDDDVVLSTESPLAPEGGLTILKGSLAPDGAVIKHIAASPELMKHTGRAVVFENSIDLKQRIDDPDLDVTKDDILVMKGAGPIGGPGMPEAGFLPLPKKLLAQGVRDMIRISDARMSGTAFGTIVLHVSPESAIGGPLALVKSGDMITLDVKAKSLDLDVDLEELERRRANLAEPAVDGGFSRGYGKMYSQHITQAQDGCDFDFLVGKTPVETHVGALTHNGGFHTG</sequence>
<dbReference type="NCBIfam" id="NF009560">
    <property type="entry name" value="PRK13017.1"/>
    <property type="match status" value="1"/>
</dbReference>
<dbReference type="SUPFAM" id="SSF52016">
    <property type="entry name" value="LeuD/IlvD-like"/>
    <property type="match status" value="1"/>
</dbReference>
<keyword evidence="2" id="KW-0479">Metal-binding</keyword>
<accession>A0A381NB40</accession>
<dbReference type="Pfam" id="PF00920">
    <property type="entry name" value="ILVD_EDD_N"/>
    <property type="match status" value="1"/>
</dbReference>
<dbReference type="InterPro" id="IPR000581">
    <property type="entry name" value="ILV_EDD_N"/>
</dbReference>
<dbReference type="GO" id="GO:0016836">
    <property type="term" value="F:hydro-lyase activity"/>
    <property type="evidence" value="ECO:0007669"/>
    <property type="project" value="UniProtKB-ARBA"/>
</dbReference>
<dbReference type="AlphaFoldDB" id="A0A381NB40"/>